<sequence length="81" mass="9591">MTCESMRAVLNKQLGRQAIKNIVFFECLESLTKWHWILYRQTTPKYSIAEHLLEQLTFQIKAGILNRNISKEGKWKRKPKG</sequence>
<gene>
    <name evidence="1" type="ORF">EZS28_024096</name>
</gene>
<protein>
    <submittedName>
        <fullName evidence="1">Uncharacterized protein</fullName>
    </submittedName>
</protein>
<evidence type="ECO:0000313" key="2">
    <source>
        <dbReference type="Proteomes" id="UP000324800"/>
    </source>
</evidence>
<reference evidence="1 2" key="1">
    <citation type="submission" date="2019-03" db="EMBL/GenBank/DDBJ databases">
        <title>Single cell metagenomics reveals metabolic interactions within the superorganism composed of flagellate Streblomastix strix and complex community of Bacteroidetes bacteria on its surface.</title>
        <authorList>
            <person name="Treitli S.C."/>
            <person name="Kolisko M."/>
            <person name="Husnik F."/>
            <person name="Keeling P."/>
            <person name="Hampl V."/>
        </authorList>
    </citation>
    <scope>NUCLEOTIDE SEQUENCE [LARGE SCALE GENOMIC DNA]</scope>
    <source>
        <strain evidence="1">ST1C</strain>
    </source>
</reference>
<dbReference type="Proteomes" id="UP000324800">
    <property type="component" value="Unassembled WGS sequence"/>
</dbReference>
<accession>A0A5J4VD22</accession>
<evidence type="ECO:0000313" key="1">
    <source>
        <dbReference type="EMBL" id="KAA6380379.1"/>
    </source>
</evidence>
<dbReference type="AlphaFoldDB" id="A0A5J4VD22"/>
<name>A0A5J4VD22_9EUKA</name>
<comment type="caution">
    <text evidence="1">The sequence shown here is derived from an EMBL/GenBank/DDBJ whole genome shotgun (WGS) entry which is preliminary data.</text>
</comment>
<organism evidence="1 2">
    <name type="scientific">Streblomastix strix</name>
    <dbReference type="NCBI Taxonomy" id="222440"/>
    <lineage>
        <taxon>Eukaryota</taxon>
        <taxon>Metamonada</taxon>
        <taxon>Preaxostyla</taxon>
        <taxon>Oxymonadida</taxon>
        <taxon>Streblomastigidae</taxon>
        <taxon>Streblomastix</taxon>
    </lineage>
</organism>
<proteinExistence type="predicted"/>
<dbReference type="EMBL" id="SNRW01007939">
    <property type="protein sequence ID" value="KAA6380379.1"/>
    <property type="molecule type" value="Genomic_DNA"/>
</dbReference>